<dbReference type="EMBL" id="PEBX01000024">
    <property type="protein sequence ID" value="PTQ56575.1"/>
    <property type="molecule type" value="Genomic_DNA"/>
</dbReference>
<sequence>MVVVVFVFAFILAGCGTKEAPPSSSPPDTSSKSSEKIDPATLAVALKTDEPVYPTGEFKPYRVEIKDATGQPVDVDKVYYFMNMEGMHHPTEGTMRHIGPGSYELFLPLAMPGEWYAEITVEAGDKSHTFTGYHVQAEGKHYQQYMKGYNADELGEIPPDDIGGSDNTDHNGMNDEHSNTDDHADDEHSSMNDRSKDEYGSTEHDQKEPNHGDTGHGS</sequence>
<feature type="region of interest" description="Disordered" evidence="1">
    <location>
        <begin position="18"/>
        <end position="37"/>
    </location>
</feature>
<reference evidence="4" key="1">
    <citation type="journal article" date="2018" name="Sci. Rep.">
        <title>Lignite coal burning seam in the remote Altai Mountains harbors a hydrogen-driven thermophilic microbial community.</title>
        <authorList>
            <person name="Kadnikov V.V."/>
            <person name="Mardanov A.V."/>
            <person name="Ivasenko D.A."/>
            <person name="Antsiferov D.V."/>
            <person name="Beletsky A.V."/>
            <person name="Karnachuk O.V."/>
            <person name="Ravin N.V."/>
        </authorList>
    </citation>
    <scope>NUCLEOTIDE SEQUENCE [LARGE SCALE GENOMIC DNA]</scope>
</reference>
<evidence type="ECO:0000256" key="1">
    <source>
        <dbReference type="SAM" id="MobiDB-lite"/>
    </source>
</evidence>
<proteinExistence type="predicted"/>
<feature type="region of interest" description="Disordered" evidence="1">
    <location>
        <begin position="152"/>
        <end position="218"/>
    </location>
</feature>
<feature type="compositionally biased region" description="Basic and acidic residues" evidence="1">
    <location>
        <begin position="167"/>
        <end position="218"/>
    </location>
</feature>
<evidence type="ECO:0000313" key="4">
    <source>
        <dbReference type="Proteomes" id="UP000244338"/>
    </source>
</evidence>
<gene>
    <name evidence="3" type="ORF">BSOLF_0022</name>
</gene>
<protein>
    <recommendedName>
        <fullName evidence="2">YtkA-like domain-containing protein</fullName>
    </recommendedName>
</protein>
<comment type="caution">
    <text evidence="3">The sequence shown here is derived from an EMBL/GenBank/DDBJ whole genome shotgun (WGS) entry which is preliminary data.</text>
</comment>
<evidence type="ECO:0000313" key="3">
    <source>
        <dbReference type="EMBL" id="PTQ56575.1"/>
    </source>
</evidence>
<name>A0A2R6Y1R7_9BACL</name>
<dbReference type="AlphaFoldDB" id="A0A2R6Y1R7"/>
<accession>A0A2R6Y1R7</accession>
<organism evidence="3 4">
    <name type="scientific">Candidatus Carbonibacillus altaicus</name>
    <dbReference type="NCBI Taxonomy" id="2163959"/>
    <lineage>
        <taxon>Bacteria</taxon>
        <taxon>Bacillati</taxon>
        <taxon>Bacillota</taxon>
        <taxon>Bacilli</taxon>
        <taxon>Bacillales</taxon>
        <taxon>Candidatus Carbonibacillus</taxon>
    </lineage>
</organism>
<evidence type="ECO:0000259" key="2">
    <source>
        <dbReference type="Pfam" id="PF13115"/>
    </source>
</evidence>
<dbReference type="InterPro" id="IPR032693">
    <property type="entry name" value="YtkA-like_dom"/>
</dbReference>
<dbReference type="Proteomes" id="UP000244338">
    <property type="component" value="Unassembled WGS sequence"/>
</dbReference>
<dbReference type="Pfam" id="PF13115">
    <property type="entry name" value="YtkA"/>
    <property type="match status" value="1"/>
</dbReference>
<feature type="domain" description="YtkA-like" evidence="2">
    <location>
        <begin position="41"/>
        <end position="116"/>
    </location>
</feature>